<reference evidence="2 3" key="1">
    <citation type="journal article" date="2012" name="BMC Genomics">
        <title>Tools to kill: Genome of one of the most destructive plant pathogenic fungi Macrophomina phaseolina.</title>
        <authorList>
            <person name="Islam M.S."/>
            <person name="Haque M.S."/>
            <person name="Islam M.M."/>
            <person name="Emdad E.M."/>
            <person name="Halim A."/>
            <person name="Hossen Q.M.M."/>
            <person name="Hossain M.Z."/>
            <person name="Ahmed B."/>
            <person name="Rahim S."/>
            <person name="Rahman M.S."/>
            <person name="Alam M.M."/>
            <person name="Hou S."/>
            <person name="Wan X."/>
            <person name="Saito J.A."/>
            <person name="Alam M."/>
        </authorList>
    </citation>
    <scope>NUCLEOTIDE SEQUENCE [LARGE SCALE GENOMIC DNA]</scope>
    <source>
        <strain evidence="2 3">MS6</strain>
    </source>
</reference>
<dbReference type="HOGENOM" id="CLU_1354848_0_0_1"/>
<dbReference type="AlphaFoldDB" id="K2S9W8"/>
<evidence type="ECO:0000313" key="3">
    <source>
        <dbReference type="Proteomes" id="UP000007129"/>
    </source>
</evidence>
<protein>
    <submittedName>
        <fullName evidence="2">Uncharacterized protein</fullName>
    </submittedName>
</protein>
<evidence type="ECO:0000256" key="1">
    <source>
        <dbReference type="SAM" id="MobiDB-lite"/>
    </source>
</evidence>
<feature type="compositionally biased region" description="Polar residues" evidence="1">
    <location>
        <begin position="102"/>
        <end position="111"/>
    </location>
</feature>
<dbReference type="Proteomes" id="UP000007129">
    <property type="component" value="Unassembled WGS sequence"/>
</dbReference>
<feature type="compositionally biased region" description="Low complexity" evidence="1">
    <location>
        <begin position="116"/>
        <end position="127"/>
    </location>
</feature>
<sequence length="202" mass="22062">MYNSVTQSIVLLTAKWGSVMLAPRGLLCGLWRLNPSAPAFYFKYPAAWQPWGRLNCASCKHGMTVRTNLQDGSHSVKPSPSPASASPASSPSISGAPASTSVSKKQQQQISRRVCPPRTTTTNHTRPATLAVRGTARVRRTLASPQQRCRADRAASAVGMVGRMAVAAARPWWMRGPGGQPEITEVEERLRQQRISQFCFIF</sequence>
<organism evidence="2 3">
    <name type="scientific">Macrophomina phaseolina (strain MS6)</name>
    <name type="common">Charcoal rot fungus</name>
    <dbReference type="NCBI Taxonomy" id="1126212"/>
    <lineage>
        <taxon>Eukaryota</taxon>
        <taxon>Fungi</taxon>
        <taxon>Dikarya</taxon>
        <taxon>Ascomycota</taxon>
        <taxon>Pezizomycotina</taxon>
        <taxon>Dothideomycetes</taxon>
        <taxon>Dothideomycetes incertae sedis</taxon>
        <taxon>Botryosphaeriales</taxon>
        <taxon>Botryosphaeriaceae</taxon>
        <taxon>Macrophomina</taxon>
    </lineage>
</organism>
<evidence type="ECO:0000313" key="2">
    <source>
        <dbReference type="EMBL" id="EKG19229.1"/>
    </source>
</evidence>
<dbReference type="VEuPathDB" id="FungiDB:MPH_03489"/>
<name>K2S9W8_MACPH</name>
<proteinExistence type="predicted"/>
<gene>
    <name evidence="2" type="ORF">MPH_03489</name>
</gene>
<dbReference type="InParanoid" id="K2S9W8"/>
<accession>K2S9W8</accession>
<comment type="caution">
    <text evidence="2">The sequence shown here is derived from an EMBL/GenBank/DDBJ whole genome shotgun (WGS) entry which is preliminary data.</text>
</comment>
<dbReference type="EMBL" id="AHHD01000164">
    <property type="protein sequence ID" value="EKG19229.1"/>
    <property type="molecule type" value="Genomic_DNA"/>
</dbReference>
<feature type="compositionally biased region" description="Low complexity" evidence="1">
    <location>
        <begin position="73"/>
        <end position="101"/>
    </location>
</feature>
<feature type="region of interest" description="Disordered" evidence="1">
    <location>
        <begin position="70"/>
        <end position="127"/>
    </location>
</feature>